<evidence type="ECO:0000256" key="1">
    <source>
        <dbReference type="SAM" id="MobiDB-lite"/>
    </source>
</evidence>
<keyword evidence="4" id="KW-1185">Reference proteome</keyword>
<organism evidence="3 4">
    <name type="scientific">Nocardia transvalensis</name>
    <dbReference type="NCBI Taxonomy" id="37333"/>
    <lineage>
        <taxon>Bacteria</taxon>
        <taxon>Bacillati</taxon>
        <taxon>Actinomycetota</taxon>
        <taxon>Actinomycetes</taxon>
        <taxon>Mycobacteriales</taxon>
        <taxon>Nocardiaceae</taxon>
        <taxon>Nocardia</taxon>
    </lineage>
</organism>
<dbReference type="Proteomes" id="UP000540412">
    <property type="component" value="Unassembled WGS sequence"/>
</dbReference>
<dbReference type="RefSeq" id="WP_040751534.1">
    <property type="nucleotide sequence ID" value="NZ_JACHIT010000001.1"/>
</dbReference>
<gene>
    <name evidence="3" type="ORF">BJY24_002911</name>
</gene>
<evidence type="ECO:0000256" key="2">
    <source>
        <dbReference type="SAM" id="SignalP"/>
    </source>
</evidence>
<reference evidence="3 4" key="1">
    <citation type="submission" date="2020-08" db="EMBL/GenBank/DDBJ databases">
        <title>Sequencing the genomes of 1000 actinobacteria strains.</title>
        <authorList>
            <person name="Klenk H.-P."/>
        </authorList>
    </citation>
    <scope>NUCLEOTIDE SEQUENCE [LARGE SCALE GENOMIC DNA]</scope>
    <source>
        <strain evidence="3 4">DSM 43582</strain>
    </source>
</reference>
<dbReference type="EMBL" id="JACHIT010000001">
    <property type="protein sequence ID" value="MBB5914044.1"/>
    <property type="molecule type" value="Genomic_DNA"/>
</dbReference>
<feature type="region of interest" description="Disordered" evidence="1">
    <location>
        <begin position="113"/>
        <end position="157"/>
    </location>
</feature>
<dbReference type="AlphaFoldDB" id="A0A7W9UI54"/>
<name>A0A7W9UI54_9NOCA</name>
<feature type="compositionally biased region" description="Basic and acidic residues" evidence="1">
    <location>
        <begin position="113"/>
        <end position="131"/>
    </location>
</feature>
<feature type="signal peptide" evidence="2">
    <location>
        <begin position="1"/>
        <end position="24"/>
    </location>
</feature>
<feature type="chain" id="PRO_5038777555" description="Secreted protein" evidence="2">
    <location>
        <begin position="25"/>
        <end position="157"/>
    </location>
</feature>
<comment type="caution">
    <text evidence="3">The sequence shown here is derived from an EMBL/GenBank/DDBJ whole genome shotgun (WGS) entry which is preliminary data.</text>
</comment>
<evidence type="ECO:0000313" key="4">
    <source>
        <dbReference type="Proteomes" id="UP000540412"/>
    </source>
</evidence>
<evidence type="ECO:0008006" key="5">
    <source>
        <dbReference type="Google" id="ProtNLM"/>
    </source>
</evidence>
<protein>
    <recommendedName>
        <fullName evidence="5">Secreted protein</fullName>
    </recommendedName>
</protein>
<accession>A0A7W9UI54</accession>
<sequence length="157" mass="16803">MNLRAVSACLAAAAITLGTGAVLGAGTASARPFGPVTCGAQPEDSRIVTTCTNEDDAPAGVGMQALCTNLRIFWLGYTAEANATQQFVEDCGPGAFPILWNAQGLTAWQAEQQRRKQEEQDELDRLRERQNQLDQQQHDQACPLGTPPGTVNMGRIC</sequence>
<keyword evidence="2" id="KW-0732">Signal</keyword>
<evidence type="ECO:0000313" key="3">
    <source>
        <dbReference type="EMBL" id="MBB5914044.1"/>
    </source>
</evidence>
<proteinExistence type="predicted"/>